<dbReference type="AlphaFoldDB" id="A0A516PU99"/>
<feature type="transmembrane region" description="Helical" evidence="2">
    <location>
        <begin position="44"/>
        <end position="65"/>
    </location>
</feature>
<dbReference type="Proteomes" id="UP000319263">
    <property type="component" value="Chromosome"/>
</dbReference>
<gene>
    <name evidence="3" type="ORF">FOE78_01515</name>
</gene>
<proteinExistence type="predicted"/>
<accession>A0A516PU99</accession>
<dbReference type="KEGG" id="mik:FOE78_01515"/>
<evidence type="ECO:0000256" key="2">
    <source>
        <dbReference type="SAM" id="Phobius"/>
    </source>
</evidence>
<organism evidence="3 4">
    <name type="scientific">Microlunatus elymi</name>
    <dbReference type="NCBI Taxonomy" id="2596828"/>
    <lineage>
        <taxon>Bacteria</taxon>
        <taxon>Bacillati</taxon>
        <taxon>Actinomycetota</taxon>
        <taxon>Actinomycetes</taxon>
        <taxon>Propionibacteriales</taxon>
        <taxon>Propionibacteriaceae</taxon>
        <taxon>Microlunatus</taxon>
    </lineage>
</organism>
<dbReference type="EMBL" id="CP041692">
    <property type="protein sequence ID" value="QDP94768.1"/>
    <property type="molecule type" value="Genomic_DNA"/>
</dbReference>
<keyword evidence="2" id="KW-1133">Transmembrane helix</keyword>
<keyword evidence="4" id="KW-1185">Reference proteome</keyword>
<keyword evidence="2" id="KW-0472">Membrane</keyword>
<dbReference type="OrthoDB" id="3731743at2"/>
<keyword evidence="2" id="KW-0812">Transmembrane</keyword>
<name>A0A516PU99_9ACTN</name>
<dbReference type="RefSeq" id="WP_143984757.1">
    <property type="nucleotide sequence ID" value="NZ_CP041692.1"/>
</dbReference>
<evidence type="ECO:0000256" key="1">
    <source>
        <dbReference type="SAM" id="MobiDB-lite"/>
    </source>
</evidence>
<reference evidence="3 4" key="1">
    <citation type="submission" date="2019-07" db="EMBL/GenBank/DDBJ databases">
        <title>Microlunatus dokdonensis sp. nov. isolated from the rhizospheric soil of the wild plant Elymus tsukushiensis.</title>
        <authorList>
            <person name="Ghim S.-Y."/>
            <person name="Hwang Y.-J."/>
            <person name="Son J.-S."/>
            <person name="Shin J.-H."/>
        </authorList>
    </citation>
    <scope>NUCLEOTIDE SEQUENCE [LARGE SCALE GENOMIC DNA]</scope>
    <source>
        <strain evidence="3 4">KUDC0627</strain>
    </source>
</reference>
<evidence type="ECO:0000313" key="4">
    <source>
        <dbReference type="Proteomes" id="UP000319263"/>
    </source>
</evidence>
<sequence>MTEQGAGDQRAADAVTWVDDADPDSSWAPPSAPADPRPRPKRRVLGVGIPVLVVVLVFALVWALGGFDYRDDKITDVAVGKTFANGPYDFTFTQATVQRQKQYDDKVINKVLINGTVRNTWTEAVSPQERWFLAVNRHGTPVEATYSHILRKGDVPDGPSMITPGLPPVAYQIEFEFDKTMNPGKTITLGVGKLTYGNNSAFSSSDEETWDADSGDLYRIRIPLKVLPPKKDDY</sequence>
<protein>
    <submittedName>
        <fullName evidence="3">Uncharacterized protein</fullName>
    </submittedName>
</protein>
<feature type="compositionally biased region" description="Low complexity" evidence="1">
    <location>
        <begin position="12"/>
        <end position="29"/>
    </location>
</feature>
<feature type="region of interest" description="Disordered" evidence="1">
    <location>
        <begin position="1"/>
        <end position="40"/>
    </location>
</feature>
<evidence type="ECO:0000313" key="3">
    <source>
        <dbReference type="EMBL" id="QDP94768.1"/>
    </source>
</evidence>